<comment type="catalytic activity">
    <reaction evidence="12">
        <text>a 1,2-diacyl-sn-glycero-3-phospho-L-serine + H(+) = a 1,2-diacyl-sn-glycero-3-phosphoethanolamine + CO2</text>
        <dbReference type="Rhea" id="RHEA:20828"/>
        <dbReference type="ChEBI" id="CHEBI:15378"/>
        <dbReference type="ChEBI" id="CHEBI:16526"/>
        <dbReference type="ChEBI" id="CHEBI:57262"/>
        <dbReference type="ChEBI" id="CHEBI:64612"/>
        <dbReference type="EC" id="4.1.1.65"/>
    </reaction>
</comment>
<reference evidence="14 15" key="1">
    <citation type="submission" date="2016-11" db="EMBL/GenBank/DDBJ databases">
        <title>Mixed transmission modes and dynamic genome evolution in an obligate animal-bacterial symbiosis.</title>
        <authorList>
            <person name="Russell S.L."/>
            <person name="Corbett-Detig R.B."/>
            <person name="Cavanaugh C.M."/>
        </authorList>
    </citation>
    <scope>NUCLEOTIDE SEQUENCE [LARGE SCALE GENOMIC DNA]</scope>
    <source>
        <strain evidence="14">Sveles-Q1</strain>
    </source>
</reference>
<evidence type="ECO:0000313" key="15">
    <source>
        <dbReference type="Proteomes" id="UP000191110"/>
    </source>
</evidence>
<dbReference type="InterPro" id="IPR033177">
    <property type="entry name" value="PSD-B"/>
</dbReference>
<comment type="pathway">
    <text evidence="12">Phospholipid metabolism; phosphatidylethanolamine biosynthesis; phosphatidylethanolamine from CDP-diacylglycerol: step 2/2.</text>
</comment>
<dbReference type="EC" id="4.1.1.65" evidence="12"/>
<dbReference type="InterPro" id="IPR003817">
    <property type="entry name" value="PS_Dcarbxylase"/>
</dbReference>
<evidence type="ECO:0000256" key="10">
    <source>
        <dbReference type="ARBA" id="ARBA00023264"/>
    </source>
</evidence>
<dbReference type="AlphaFoldDB" id="A0A1T2L6T5"/>
<feature type="region of interest" description="Disordered" evidence="13">
    <location>
        <begin position="278"/>
        <end position="299"/>
    </location>
</feature>
<evidence type="ECO:0000256" key="6">
    <source>
        <dbReference type="ARBA" id="ARBA00023136"/>
    </source>
</evidence>
<feature type="active site" description="Charge relay system; for autoendoproteolytic cleavage activity" evidence="12">
    <location>
        <position position="261"/>
    </location>
</feature>
<keyword evidence="10 12" id="KW-1208">Phospholipid metabolism</keyword>
<protein>
    <recommendedName>
        <fullName evidence="12">Phosphatidylserine decarboxylase proenzyme</fullName>
        <ecNumber evidence="12">4.1.1.65</ecNumber>
    </recommendedName>
    <component>
        <recommendedName>
            <fullName evidence="12">Phosphatidylserine decarboxylase alpha chain</fullName>
        </recommendedName>
    </component>
    <component>
        <recommendedName>
            <fullName evidence="12">Phosphatidylserine decarboxylase beta chain</fullName>
        </recommendedName>
    </component>
</protein>
<name>A0A1T2L6T5_9GAMM</name>
<feature type="chain" id="PRO_5023482969" description="Phosphatidylserine decarboxylase alpha chain" evidence="12">
    <location>
        <begin position="261"/>
        <end position="299"/>
    </location>
</feature>
<dbReference type="RefSeq" id="WP_078483217.1">
    <property type="nucleotide sequence ID" value="NZ_MPRL01000017.1"/>
</dbReference>
<keyword evidence="6 12" id="KW-0472">Membrane</keyword>
<feature type="active site" description="Charge relay system; for autoendoproteolytic cleavage activity" evidence="12">
    <location>
        <position position="158"/>
    </location>
</feature>
<dbReference type="PANTHER" id="PTHR10067">
    <property type="entry name" value="PHOSPHATIDYLSERINE DECARBOXYLASE"/>
    <property type="match status" value="1"/>
</dbReference>
<dbReference type="InterPro" id="IPR033178">
    <property type="entry name" value="PSD_type1_pro"/>
</dbReference>
<evidence type="ECO:0000256" key="12">
    <source>
        <dbReference type="HAMAP-Rule" id="MF_00662"/>
    </source>
</evidence>
<proteinExistence type="inferred from homology"/>
<organism evidence="14 15">
    <name type="scientific">Solemya pervernicosa gill symbiont</name>
    <dbReference type="NCBI Taxonomy" id="642797"/>
    <lineage>
        <taxon>Bacteria</taxon>
        <taxon>Pseudomonadati</taxon>
        <taxon>Pseudomonadota</taxon>
        <taxon>Gammaproteobacteria</taxon>
        <taxon>sulfur-oxidizing symbionts</taxon>
    </lineage>
</organism>
<evidence type="ECO:0000256" key="13">
    <source>
        <dbReference type="SAM" id="MobiDB-lite"/>
    </source>
</evidence>
<keyword evidence="8 12" id="KW-0594">Phospholipid biosynthesis</keyword>
<feature type="active site" description="Schiff-base intermediate with substrate; via pyruvic acid; for decarboxylase activity" evidence="12">
    <location>
        <position position="261"/>
    </location>
</feature>
<evidence type="ECO:0000256" key="4">
    <source>
        <dbReference type="ARBA" id="ARBA00022793"/>
    </source>
</evidence>
<keyword evidence="7 12" id="KW-0865">Zymogen</keyword>
<keyword evidence="3 12" id="KW-0444">Lipid biosynthesis</keyword>
<evidence type="ECO:0000313" key="14">
    <source>
        <dbReference type="EMBL" id="OOZ40801.1"/>
    </source>
</evidence>
<evidence type="ECO:0000256" key="11">
    <source>
        <dbReference type="ARBA" id="ARBA00023317"/>
    </source>
</evidence>
<evidence type="ECO:0000256" key="2">
    <source>
        <dbReference type="ARBA" id="ARBA00022475"/>
    </source>
</evidence>
<keyword evidence="5 12" id="KW-0443">Lipid metabolism</keyword>
<comment type="PTM">
    <text evidence="12">Is synthesized initially as an inactive proenzyme. Formation of the active enzyme involves a self-maturation process in which the active site pyruvoyl group is generated from an internal serine residue via an autocatalytic post-translational modification. Two non-identical subunits are generated from the proenzyme in this reaction, and the pyruvate is formed at the N-terminus of the alpha chain, which is derived from the carboxyl end of the proenzyme. The autoendoproteolytic cleavage occurs by a canonical serine protease mechanism, in which the side chain hydroxyl group of the serine supplies its oxygen atom to form the C-terminus of the beta chain, while the remainder of the serine residue undergoes an oxidative deamination to produce ammonia and the pyruvoyl prosthetic group on the alpha chain. During this reaction, the Ser that is part of the protease active site of the proenzyme becomes the pyruvoyl prosthetic group, which constitutes an essential element of the active site of the mature decarboxylase.</text>
</comment>
<dbReference type="GO" id="GO:0005886">
    <property type="term" value="C:plasma membrane"/>
    <property type="evidence" value="ECO:0007669"/>
    <property type="project" value="UniProtKB-SubCell"/>
</dbReference>
<comment type="cofactor">
    <cofactor evidence="12">
        <name>pyruvate</name>
        <dbReference type="ChEBI" id="CHEBI:15361"/>
    </cofactor>
    <text evidence="12">Binds 1 pyruvoyl group covalently per subunit.</text>
</comment>
<evidence type="ECO:0000256" key="3">
    <source>
        <dbReference type="ARBA" id="ARBA00022516"/>
    </source>
</evidence>
<comment type="caution">
    <text evidence="14">The sequence shown here is derived from an EMBL/GenBank/DDBJ whole genome shotgun (WGS) entry which is preliminary data.</text>
</comment>
<dbReference type="PANTHER" id="PTHR10067:SF6">
    <property type="entry name" value="PHOSPHATIDYLSERINE DECARBOXYLASE PROENZYME, MITOCHONDRIAL"/>
    <property type="match status" value="1"/>
</dbReference>
<feature type="active site" description="Charge relay system; for autoendoproteolytic cleavage activity" evidence="12">
    <location>
        <position position="101"/>
    </location>
</feature>
<keyword evidence="15" id="KW-1185">Reference proteome</keyword>
<keyword evidence="4 12" id="KW-0210">Decarboxylase</keyword>
<accession>A0A1T2L6T5</accession>
<comment type="function">
    <text evidence="12">Catalyzes the formation of phosphatidylethanolamine (PtdEtn) from phosphatidylserine (PtdSer).</text>
</comment>
<evidence type="ECO:0000256" key="7">
    <source>
        <dbReference type="ARBA" id="ARBA00023145"/>
    </source>
</evidence>
<evidence type="ECO:0000256" key="5">
    <source>
        <dbReference type="ARBA" id="ARBA00023098"/>
    </source>
</evidence>
<keyword evidence="2 12" id="KW-1003">Cell membrane</keyword>
<dbReference type="OrthoDB" id="9802030at2"/>
<keyword evidence="9 12" id="KW-0456">Lyase</keyword>
<dbReference type="UniPathway" id="UPA00558">
    <property type="reaction ID" value="UER00616"/>
</dbReference>
<comment type="similarity">
    <text evidence="12">Belongs to the phosphatidylserine decarboxylase family. PSD-B subfamily. Prokaryotic type I sub-subfamily.</text>
</comment>
<feature type="modified residue" description="Pyruvic acid (Ser); by autocatalysis" evidence="12">
    <location>
        <position position="261"/>
    </location>
</feature>
<dbReference type="Proteomes" id="UP000191110">
    <property type="component" value="Unassembled WGS sequence"/>
</dbReference>
<dbReference type="GO" id="GO:0004609">
    <property type="term" value="F:phosphatidylserine decarboxylase activity"/>
    <property type="evidence" value="ECO:0007669"/>
    <property type="project" value="UniProtKB-UniRule"/>
</dbReference>
<comment type="subcellular location">
    <subcellularLocation>
        <location evidence="12">Cell membrane</location>
        <topology evidence="12">Peripheral membrane protein</topology>
    </subcellularLocation>
</comment>
<feature type="site" description="Cleavage (non-hydrolytic); by autocatalysis" evidence="12">
    <location>
        <begin position="260"/>
        <end position="261"/>
    </location>
</feature>
<dbReference type="GO" id="GO:0006646">
    <property type="term" value="P:phosphatidylethanolamine biosynthetic process"/>
    <property type="evidence" value="ECO:0007669"/>
    <property type="project" value="UniProtKB-UniRule"/>
</dbReference>
<evidence type="ECO:0000256" key="1">
    <source>
        <dbReference type="ARBA" id="ARBA00005189"/>
    </source>
</evidence>
<comment type="pathway">
    <text evidence="1">Lipid metabolism.</text>
</comment>
<evidence type="ECO:0000256" key="8">
    <source>
        <dbReference type="ARBA" id="ARBA00023209"/>
    </source>
</evidence>
<feature type="chain" id="PRO_5023482970" description="Phosphatidylserine decarboxylase beta chain" evidence="12">
    <location>
        <begin position="1"/>
        <end position="260"/>
    </location>
</feature>
<evidence type="ECO:0000256" key="9">
    <source>
        <dbReference type="ARBA" id="ARBA00023239"/>
    </source>
</evidence>
<keyword evidence="11 12" id="KW-0670">Pyruvate</keyword>
<sequence>MDKRTNAPGASLLDYIKGAPQILLPGHLLSGLMHRFTRIEAAFLRIPFTRWFARKFKIDMEEAVNTDPANFRDFNSFFTRALKSDARPICEGENTIASPVDGHVSQGGGINDGSIFQAKGRAFSLFELLGGSDTLTEEFEGGDFLNIYLSPQDYHRIHMPITGTLREMHYVPGRLFSVSPATVRAIPQLFARNERVISIFDTEAGPMAMIKVGAIFVSSTETVWHGEIGPRGPQPWSKSYEGKEAVTLNKGDEMGRFNMGSTVILLFANGKTKWLPDFTNHQHPTRMGEQIGHRVEARS</sequence>
<dbReference type="Pfam" id="PF02666">
    <property type="entry name" value="PS_Dcarbxylase"/>
    <property type="match status" value="1"/>
</dbReference>
<comment type="subunit">
    <text evidence="12">Heterodimer of a large membrane-associated beta subunit and a small pyruvoyl-containing alpha subunit.</text>
</comment>
<dbReference type="HAMAP" id="MF_00662">
    <property type="entry name" value="PS_decarb_PSD_B_type1"/>
    <property type="match status" value="1"/>
</dbReference>
<gene>
    <name evidence="12" type="primary">psd</name>
    <name evidence="14" type="ORF">BOW53_06175</name>
</gene>
<dbReference type="EMBL" id="MPRL01000017">
    <property type="protein sequence ID" value="OOZ40801.1"/>
    <property type="molecule type" value="Genomic_DNA"/>
</dbReference>
<dbReference type="NCBIfam" id="TIGR00163">
    <property type="entry name" value="PS_decarb"/>
    <property type="match status" value="1"/>
</dbReference>